<gene>
    <name evidence="1" type="primary">LOC104265813-002</name>
</gene>
<reference evidence="1" key="1">
    <citation type="submission" date="2020-04" db="EMBL/GenBank/DDBJ databases">
        <authorList>
            <person name="Neveu A P."/>
        </authorList>
    </citation>
    <scope>NUCLEOTIDE SEQUENCE</scope>
    <source>
        <tissue evidence="1">Whole embryo</tissue>
    </source>
</reference>
<organism evidence="1">
    <name type="scientific">Phallusia mammillata</name>
    <dbReference type="NCBI Taxonomy" id="59560"/>
    <lineage>
        <taxon>Eukaryota</taxon>
        <taxon>Metazoa</taxon>
        <taxon>Chordata</taxon>
        <taxon>Tunicata</taxon>
        <taxon>Ascidiacea</taxon>
        <taxon>Phlebobranchia</taxon>
        <taxon>Ascidiidae</taxon>
        <taxon>Phallusia</taxon>
    </lineage>
</organism>
<dbReference type="PANTHER" id="PTHR31025:SF9">
    <property type="entry name" value="SI:DKEY-286J15.1"/>
    <property type="match status" value="1"/>
</dbReference>
<proteinExistence type="evidence at transcript level"/>
<dbReference type="EMBL" id="LR787311">
    <property type="protein sequence ID" value="CAB3263173.1"/>
    <property type="molecule type" value="mRNA"/>
</dbReference>
<evidence type="ECO:0000313" key="1">
    <source>
        <dbReference type="EMBL" id="CAB3263173.1"/>
    </source>
</evidence>
<accession>A0A6F9DJQ0</accession>
<name>A0A6F9DJQ0_9ASCI</name>
<sequence>MNSSVDIVINLVRDTLHEIPENDLEKICKEFSDNKIDSSALKCVNNFDTLTKILPGVPFGHTLKLFGAIREFNTSKDEFCESDDTLPVTSDDSFSFISTSTPNSIPTVISEDCSDSLSIGNESELAGPSFENATHPIPNSFPIKSCQFGYHAKMLINTGSLTDKGKREITSEMIRVMKNYESHPGRLLRRAAVSALVTLGKASLGLSDEEAKIFWLHKITQKLNTQLKQIRKSQKEKKPSKRVSNNLSGLANTSVAKCRKVSNTFESHMEENSLMEQHQMNLKQEFMKPIILRNKQKISELMAQTFYFRQKYIADNKPTPQTMTKEWPAISTFNELLREMNRIQQINPTLDKLQTNGEILFDKVIAYVQKVQTGSKLKRILKQISIEDNITNQDWKLVIGLWLLTNLLPNKTKKHFGLERYLLDLYPTNTTYEDVKNELPDRHQPVLILFGTLVKIQKICLMSEKNIVMQVDSIVQGVVALLSYYYAINYEYCPHVCKALQFVQYFWLEIKKPPIVDSVKELAMKLEF</sequence>
<dbReference type="PANTHER" id="PTHR31025">
    <property type="entry name" value="SI:CH211-196P9.1-RELATED"/>
    <property type="match status" value="1"/>
</dbReference>
<protein>
    <submittedName>
        <fullName evidence="1">Uncharacterized protein LOC104265813</fullName>
    </submittedName>
</protein>
<dbReference type="AlphaFoldDB" id="A0A6F9DJQ0"/>